<reference evidence="1" key="2">
    <citation type="submission" date="2022-01" db="EMBL/GenBank/DDBJ databases">
        <authorList>
            <person name="Yamashiro T."/>
            <person name="Shiraishi A."/>
            <person name="Satake H."/>
            <person name="Nakayama K."/>
        </authorList>
    </citation>
    <scope>NUCLEOTIDE SEQUENCE</scope>
</reference>
<evidence type="ECO:0000313" key="1">
    <source>
        <dbReference type="EMBL" id="GJS67671.1"/>
    </source>
</evidence>
<comment type="caution">
    <text evidence="1">The sequence shown here is derived from an EMBL/GenBank/DDBJ whole genome shotgun (WGS) entry which is preliminary data.</text>
</comment>
<dbReference type="Proteomes" id="UP001151760">
    <property type="component" value="Unassembled WGS sequence"/>
</dbReference>
<evidence type="ECO:0000313" key="2">
    <source>
        <dbReference type="Proteomes" id="UP001151760"/>
    </source>
</evidence>
<keyword evidence="2" id="KW-1185">Reference proteome</keyword>
<organism evidence="1 2">
    <name type="scientific">Tanacetum coccineum</name>
    <dbReference type="NCBI Taxonomy" id="301880"/>
    <lineage>
        <taxon>Eukaryota</taxon>
        <taxon>Viridiplantae</taxon>
        <taxon>Streptophyta</taxon>
        <taxon>Embryophyta</taxon>
        <taxon>Tracheophyta</taxon>
        <taxon>Spermatophyta</taxon>
        <taxon>Magnoliopsida</taxon>
        <taxon>eudicotyledons</taxon>
        <taxon>Gunneridae</taxon>
        <taxon>Pentapetalae</taxon>
        <taxon>asterids</taxon>
        <taxon>campanulids</taxon>
        <taxon>Asterales</taxon>
        <taxon>Asteraceae</taxon>
        <taxon>Asteroideae</taxon>
        <taxon>Anthemideae</taxon>
        <taxon>Anthemidinae</taxon>
        <taxon>Tanacetum</taxon>
    </lineage>
</organism>
<gene>
    <name evidence="1" type="ORF">Tco_0682236</name>
</gene>
<name>A0ABQ4XRI5_9ASTR</name>
<dbReference type="EMBL" id="BQNB010009735">
    <property type="protein sequence ID" value="GJS67671.1"/>
    <property type="molecule type" value="Genomic_DNA"/>
</dbReference>
<accession>A0ABQ4XRI5</accession>
<reference evidence="1" key="1">
    <citation type="journal article" date="2022" name="Int. J. Mol. Sci.">
        <title>Draft Genome of Tanacetum Coccineum: Genomic Comparison of Closely Related Tanacetum-Family Plants.</title>
        <authorList>
            <person name="Yamashiro T."/>
            <person name="Shiraishi A."/>
            <person name="Nakayama K."/>
            <person name="Satake H."/>
        </authorList>
    </citation>
    <scope>NUCLEOTIDE SEQUENCE</scope>
</reference>
<proteinExistence type="predicted"/>
<sequence length="78" mass="9449">MLNKVYEKLNVMLKNNVLGYGNECLKDREWTKKDKDKTKSMMNKIEKTLKERRQTRRLENFVGGRRVETDYKLLVRPE</sequence>
<protein>
    <submittedName>
        <fullName evidence="1">Uncharacterized protein</fullName>
    </submittedName>
</protein>